<dbReference type="EMBL" id="BARS01033141">
    <property type="protein sequence ID" value="GAG22524.1"/>
    <property type="molecule type" value="Genomic_DNA"/>
</dbReference>
<proteinExistence type="predicted"/>
<organism evidence="1">
    <name type="scientific">marine sediment metagenome</name>
    <dbReference type="NCBI Taxonomy" id="412755"/>
    <lineage>
        <taxon>unclassified sequences</taxon>
        <taxon>metagenomes</taxon>
        <taxon>ecological metagenomes</taxon>
    </lineage>
</organism>
<feature type="non-terminal residue" evidence="1">
    <location>
        <position position="41"/>
    </location>
</feature>
<evidence type="ECO:0000313" key="1">
    <source>
        <dbReference type="EMBL" id="GAG22524.1"/>
    </source>
</evidence>
<gene>
    <name evidence="1" type="ORF">S01H1_51359</name>
</gene>
<accession>X0VVV2</accession>
<dbReference type="AlphaFoldDB" id="X0VVV2"/>
<protein>
    <submittedName>
        <fullName evidence="1">Uncharacterized protein</fullName>
    </submittedName>
</protein>
<comment type="caution">
    <text evidence="1">The sequence shown here is derived from an EMBL/GenBank/DDBJ whole genome shotgun (WGS) entry which is preliminary data.</text>
</comment>
<sequence length="41" mass="5099">MNKMKTKLLKVIWDDSAMYTEWYDMEELRAMIRDWKTVKTV</sequence>
<reference evidence="1" key="1">
    <citation type="journal article" date="2014" name="Front. Microbiol.">
        <title>High frequency of phylogenetically diverse reductive dehalogenase-homologous genes in deep subseafloor sedimentary metagenomes.</title>
        <authorList>
            <person name="Kawai M."/>
            <person name="Futagami T."/>
            <person name="Toyoda A."/>
            <person name="Takaki Y."/>
            <person name="Nishi S."/>
            <person name="Hori S."/>
            <person name="Arai W."/>
            <person name="Tsubouchi T."/>
            <person name="Morono Y."/>
            <person name="Uchiyama I."/>
            <person name="Ito T."/>
            <person name="Fujiyama A."/>
            <person name="Inagaki F."/>
            <person name="Takami H."/>
        </authorList>
    </citation>
    <scope>NUCLEOTIDE SEQUENCE</scope>
    <source>
        <strain evidence="1">Expedition CK06-06</strain>
    </source>
</reference>
<name>X0VVV2_9ZZZZ</name>